<protein>
    <submittedName>
        <fullName evidence="2">Uncharacterized protein</fullName>
    </submittedName>
</protein>
<evidence type="ECO:0000313" key="2">
    <source>
        <dbReference type="WBParaSite" id="nRc.2.0.1.t25379-RA"/>
    </source>
</evidence>
<dbReference type="Proteomes" id="UP000887565">
    <property type="component" value="Unplaced"/>
</dbReference>
<proteinExistence type="predicted"/>
<keyword evidence="1" id="KW-1185">Reference proteome</keyword>
<dbReference type="WBParaSite" id="nRc.2.0.1.t25379-RA">
    <property type="protein sequence ID" value="nRc.2.0.1.t25379-RA"/>
    <property type="gene ID" value="nRc.2.0.1.g25379"/>
</dbReference>
<sequence>MLSGRELEEEKSNIYIYNIAQFTVKRDVNFEFQIALKKKSKHNNVRIVTKLRFTNTKFKSNFLDLFKN</sequence>
<evidence type="ECO:0000313" key="1">
    <source>
        <dbReference type="Proteomes" id="UP000887565"/>
    </source>
</evidence>
<name>A0A915JGD7_ROMCU</name>
<accession>A0A915JGD7</accession>
<reference evidence="2" key="1">
    <citation type="submission" date="2022-11" db="UniProtKB">
        <authorList>
            <consortium name="WormBaseParasite"/>
        </authorList>
    </citation>
    <scope>IDENTIFICATION</scope>
</reference>
<organism evidence="1 2">
    <name type="scientific">Romanomermis culicivorax</name>
    <name type="common">Nematode worm</name>
    <dbReference type="NCBI Taxonomy" id="13658"/>
    <lineage>
        <taxon>Eukaryota</taxon>
        <taxon>Metazoa</taxon>
        <taxon>Ecdysozoa</taxon>
        <taxon>Nematoda</taxon>
        <taxon>Enoplea</taxon>
        <taxon>Dorylaimia</taxon>
        <taxon>Mermithida</taxon>
        <taxon>Mermithoidea</taxon>
        <taxon>Mermithidae</taxon>
        <taxon>Romanomermis</taxon>
    </lineage>
</organism>
<dbReference type="AlphaFoldDB" id="A0A915JGD7"/>